<keyword evidence="11" id="KW-1185">Reference proteome</keyword>
<dbReference type="InterPro" id="IPR002207">
    <property type="entry name" value="Peroxidase_I"/>
</dbReference>
<evidence type="ECO:0000256" key="7">
    <source>
        <dbReference type="ARBA" id="ARBA00023004"/>
    </source>
</evidence>
<dbReference type="AlphaFoldDB" id="A0AAD5TYM7"/>
<accession>A0AAD5TYM7</accession>
<evidence type="ECO:0000313" key="10">
    <source>
        <dbReference type="EMBL" id="KAJ3217259.1"/>
    </source>
</evidence>
<keyword evidence="5" id="KW-0479">Metal-binding</keyword>
<dbReference type="CDD" id="cd00691">
    <property type="entry name" value="ascorbate_peroxidase"/>
    <property type="match status" value="1"/>
</dbReference>
<evidence type="ECO:0000256" key="3">
    <source>
        <dbReference type="ARBA" id="ARBA00022559"/>
    </source>
</evidence>
<reference evidence="10" key="1">
    <citation type="submission" date="2020-05" db="EMBL/GenBank/DDBJ databases">
        <title>Phylogenomic resolution of chytrid fungi.</title>
        <authorList>
            <person name="Stajich J.E."/>
            <person name="Amses K."/>
            <person name="Simmons R."/>
            <person name="Seto K."/>
            <person name="Myers J."/>
            <person name="Bonds A."/>
            <person name="Quandt C.A."/>
            <person name="Barry K."/>
            <person name="Liu P."/>
            <person name="Grigoriev I."/>
            <person name="Longcore J.E."/>
            <person name="James T.Y."/>
        </authorList>
    </citation>
    <scope>NUCLEOTIDE SEQUENCE</scope>
    <source>
        <strain evidence="10">JEL0476</strain>
    </source>
</reference>
<feature type="domain" description="Plant heme peroxidase family profile" evidence="9">
    <location>
        <begin position="73"/>
        <end position="275"/>
    </location>
</feature>
<dbReference type="Gene3D" id="1.10.420.10">
    <property type="entry name" value="Peroxidase, domain 2"/>
    <property type="match status" value="1"/>
</dbReference>
<dbReference type="GO" id="GO:0000302">
    <property type="term" value="P:response to reactive oxygen species"/>
    <property type="evidence" value="ECO:0007669"/>
    <property type="project" value="TreeGrafter"/>
</dbReference>
<dbReference type="EMBL" id="JADGJW010000436">
    <property type="protein sequence ID" value="KAJ3217259.1"/>
    <property type="molecule type" value="Genomic_DNA"/>
</dbReference>
<keyword evidence="6 8" id="KW-0560">Oxidoreductase</keyword>
<comment type="caution">
    <text evidence="10">The sequence shown here is derived from an EMBL/GenBank/DDBJ whole genome shotgun (WGS) entry which is preliminary data.</text>
</comment>
<feature type="non-terminal residue" evidence="10">
    <location>
        <position position="275"/>
    </location>
</feature>
<dbReference type="InterPro" id="IPR002016">
    <property type="entry name" value="Haem_peroxidase"/>
</dbReference>
<organism evidence="10 11">
    <name type="scientific">Clydaea vesicula</name>
    <dbReference type="NCBI Taxonomy" id="447962"/>
    <lineage>
        <taxon>Eukaryota</taxon>
        <taxon>Fungi</taxon>
        <taxon>Fungi incertae sedis</taxon>
        <taxon>Chytridiomycota</taxon>
        <taxon>Chytridiomycota incertae sedis</taxon>
        <taxon>Chytridiomycetes</taxon>
        <taxon>Lobulomycetales</taxon>
        <taxon>Lobulomycetaceae</taxon>
        <taxon>Clydaea</taxon>
    </lineage>
</organism>
<evidence type="ECO:0000259" key="9">
    <source>
        <dbReference type="PROSITE" id="PS50873"/>
    </source>
</evidence>
<dbReference type="FunFam" id="1.10.420.10:FF:000009">
    <property type="entry name" value="Ascorbate peroxidase"/>
    <property type="match status" value="1"/>
</dbReference>
<name>A0AAD5TYM7_9FUNG</name>
<dbReference type="PROSITE" id="PS50873">
    <property type="entry name" value="PEROXIDASE_4"/>
    <property type="match status" value="1"/>
</dbReference>
<dbReference type="SUPFAM" id="SSF48113">
    <property type="entry name" value="Heme-dependent peroxidases"/>
    <property type="match status" value="1"/>
</dbReference>
<gene>
    <name evidence="10" type="primary">CCP1_2</name>
    <name evidence="10" type="ORF">HK099_005540</name>
</gene>
<dbReference type="Gene3D" id="1.10.520.10">
    <property type="match status" value="1"/>
</dbReference>
<dbReference type="Pfam" id="PF00141">
    <property type="entry name" value="peroxidase"/>
    <property type="match status" value="1"/>
</dbReference>
<dbReference type="GO" id="GO:0034599">
    <property type="term" value="P:cellular response to oxidative stress"/>
    <property type="evidence" value="ECO:0007669"/>
    <property type="project" value="InterPro"/>
</dbReference>
<dbReference type="InterPro" id="IPR010255">
    <property type="entry name" value="Haem_peroxidase_sf"/>
</dbReference>
<comment type="similarity">
    <text evidence="2">Belongs to the peroxidase family. Cytochrome c peroxidase subfamily.</text>
</comment>
<dbReference type="GO" id="GO:0046872">
    <property type="term" value="F:metal ion binding"/>
    <property type="evidence" value="ECO:0007669"/>
    <property type="project" value="UniProtKB-UniRule"/>
</dbReference>
<dbReference type="PANTHER" id="PTHR31356">
    <property type="entry name" value="THYLAKOID LUMENAL 29 KDA PROTEIN, CHLOROPLASTIC-RELATED"/>
    <property type="match status" value="1"/>
</dbReference>
<sequence>MQQTQQIQFQAVSDDIKSILANPDWDDGSLGPVFVRLAWHAAGTYDKTTKTGGTNGATMRFKPESSDGANAGLEHARNFLEPVKAKHDWISYADLWTLAGVVAVEEMSNGQCKVPWEGGRSDKNEKTITVKDIPPNGRLPDAAQGAPHIREVFYRMGFTDREIVALLGAHALGRCHTDRSGYDGPWTFTPTKLSNQFYILLLRIKWEKREWDGPEQYKDPKDKLMMLPSDIALIEDPVMKPIVKEYAEDKELFFKDFAQAFGKLLELGVNRNASR</sequence>
<dbReference type="InterPro" id="IPR044831">
    <property type="entry name" value="Ccp1-like"/>
</dbReference>
<dbReference type="PRINTS" id="PR00459">
    <property type="entry name" value="ASPEROXIDASE"/>
</dbReference>
<dbReference type="PROSITE" id="PS00436">
    <property type="entry name" value="PEROXIDASE_2"/>
    <property type="match status" value="1"/>
</dbReference>
<evidence type="ECO:0000256" key="6">
    <source>
        <dbReference type="ARBA" id="ARBA00023002"/>
    </source>
</evidence>
<dbReference type="GO" id="GO:0020037">
    <property type="term" value="F:heme binding"/>
    <property type="evidence" value="ECO:0007669"/>
    <property type="project" value="UniProtKB-UniRule"/>
</dbReference>
<dbReference type="PRINTS" id="PR00458">
    <property type="entry name" value="PEROXIDASE"/>
</dbReference>
<keyword evidence="4" id="KW-0349">Heme</keyword>
<evidence type="ECO:0000256" key="1">
    <source>
        <dbReference type="ARBA" id="ARBA00003917"/>
    </source>
</evidence>
<dbReference type="GO" id="GO:0042744">
    <property type="term" value="P:hydrogen peroxide catabolic process"/>
    <property type="evidence" value="ECO:0007669"/>
    <property type="project" value="TreeGrafter"/>
</dbReference>
<dbReference type="GO" id="GO:0004601">
    <property type="term" value="F:peroxidase activity"/>
    <property type="evidence" value="ECO:0007669"/>
    <property type="project" value="UniProtKB-KW"/>
</dbReference>
<evidence type="ECO:0000256" key="5">
    <source>
        <dbReference type="ARBA" id="ARBA00022723"/>
    </source>
</evidence>
<dbReference type="InterPro" id="IPR019793">
    <property type="entry name" value="Peroxidases_heam-ligand_BS"/>
</dbReference>
<dbReference type="InterPro" id="IPR019794">
    <property type="entry name" value="Peroxidases_AS"/>
</dbReference>
<evidence type="ECO:0000256" key="8">
    <source>
        <dbReference type="RuleBase" id="RU363051"/>
    </source>
</evidence>
<evidence type="ECO:0000256" key="2">
    <source>
        <dbReference type="ARBA" id="ARBA00005997"/>
    </source>
</evidence>
<dbReference type="PANTHER" id="PTHR31356:SF36">
    <property type="entry name" value="L-ASCORBATE PEROXIDASE 3"/>
    <property type="match status" value="1"/>
</dbReference>
<evidence type="ECO:0000313" key="11">
    <source>
        <dbReference type="Proteomes" id="UP001211065"/>
    </source>
</evidence>
<protein>
    <recommendedName>
        <fullName evidence="8">Peroxidase</fullName>
        <ecNumber evidence="8">1.11.1.-</ecNumber>
    </recommendedName>
</protein>
<keyword evidence="7" id="KW-0408">Iron</keyword>
<dbReference type="EC" id="1.11.1.-" evidence="8"/>
<dbReference type="Proteomes" id="UP001211065">
    <property type="component" value="Unassembled WGS sequence"/>
</dbReference>
<dbReference type="PROSITE" id="PS00435">
    <property type="entry name" value="PEROXIDASE_1"/>
    <property type="match status" value="1"/>
</dbReference>
<dbReference type="FunFam" id="1.10.520.10:FF:000005">
    <property type="entry name" value="Cytochrome c peroxidase"/>
    <property type="match status" value="1"/>
</dbReference>
<evidence type="ECO:0000256" key="4">
    <source>
        <dbReference type="ARBA" id="ARBA00022617"/>
    </source>
</evidence>
<keyword evidence="3 8" id="KW-0575">Peroxidase</keyword>
<proteinExistence type="inferred from homology"/>
<comment type="function">
    <text evidence="1">Destroys radicals which are normally produced within the cells and which are toxic to biological systems.</text>
</comment>